<protein>
    <submittedName>
        <fullName evidence="7">TATA binding protein</fullName>
    </submittedName>
</protein>
<dbReference type="Pfam" id="PF00352">
    <property type="entry name" value="TBP"/>
    <property type="match status" value="2"/>
</dbReference>
<dbReference type="GO" id="GO:0003677">
    <property type="term" value="F:DNA binding"/>
    <property type="evidence" value="ECO:0007669"/>
    <property type="project" value="UniProtKB-KW"/>
</dbReference>
<dbReference type="SUPFAM" id="SSF55945">
    <property type="entry name" value="TATA-box binding protein-like"/>
    <property type="match status" value="2"/>
</dbReference>
<organism evidence="8">
    <name type="scientific">Metarhizium acridum (strain CQMa 102)</name>
    <dbReference type="NCBI Taxonomy" id="655827"/>
    <lineage>
        <taxon>Eukaryota</taxon>
        <taxon>Fungi</taxon>
        <taxon>Dikarya</taxon>
        <taxon>Ascomycota</taxon>
        <taxon>Pezizomycotina</taxon>
        <taxon>Sordariomycetes</taxon>
        <taxon>Hypocreomycetidae</taxon>
        <taxon>Hypocreales</taxon>
        <taxon>Clavicipitaceae</taxon>
        <taxon>Metarhizium</taxon>
    </lineage>
</organism>
<keyword evidence="3" id="KW-0238">DNA-binding</keyword>
<dbReference type="CDD" id="cd04516">
    <property type="entry name" value="TBP_eukaryotes"/>
    <property type="match status" value="1"/>
</dbReference>
<dbReference type="InParanoid" id="E9E0T2"/>
<sequence length="260" mass="28223">MEGIQTHPSNAAQAKAFTAPGSLSFPGATNELTPPASNGDAMQRPAANGQSAANGNGVTPATPAATPSATQGPSGITPTLQNIVATVNLDCRLDLKTIALHARNAEYNPKMLTFDPKRFAAVIMRIREPKTTALIFASGKMVVTGAKSEDDSKLASRKYARIIQKLGFNAKFTDFKIQNIVGSCDIKFPIRLEGLASRHHNFSSYEPELFPGLIYRMIKPKIVLLIFVSGKIVLTGAKVREEIYQAFEMIYPVLQDFRKV</sequence>
<dbReference type="OrthoDB" id="2127950at2759"/>
<keyword evidence="5" id="KW-0539">Nucleus</keyword>
<evidence type="ECO:0000256" key="3">
    <source>
        <dbReference type="ARBA" id="ARBA00023125"/>
    </source>
</evidence>
<dbReference type="InterPro" id="IPR030491">
    <property type="entry name" value="TBP_CS"/>
</dbReference>
<dbReference type="GO" id="GO:0005634">
    <property type="term" value="C:nucleus"/>
    <property type="evidence" value="ECO:0007669"/>
    <property type="project" value="UniProtKB-SubCell"/>
</dbReference>
<dbReference type="FunCoup" id="E9E0T2">
    <property type="interactions" value="1027"/>
</dbReference>
<reference evidence="7 8" key="1">
    <citation type="journal article" date="2011" name="PLoS Genet.">
        <title>Genome sequencing and comparative transcriptomics of the model entomopathogenic fungi Metarhizium anisopliae and M. acridum.</title>
        <authorList>
            <person name="Gao Q."/>
            <person name="Jin K."/>
            <person name="Ying S.H."/>
            <person name="Zhang Y."/>
            <person name="Xiao G."/>
            <person name="Shang Y."/>
            <person name="Duan Z."/>
            <person name="Hu X."/>
            <person name="Xie X.Q."/>
            <person name="Zhou G."/>
            <person name="Peng G."/>
            <person name="Luo Z."/>
            <person name="Huang W."/>
            <person name="Wang B."/>
            <person name="Fang W."/>
            <person name="Wang S."/>
            <person name="Zhong Y."/>
            <person name="Ma L.J."/>
            <person name="St Leger R.J."/>
            <person name="Zhao G.P."/>
            <person name="Pei Y."/>
            <person name="Feng M.G."/>
            <person name="Xia Y."/>
            <person name="Wang C."/>
        </authorList>
    </citation>
    <scope>NUCLEOTIDE SEQUENCE [LARGE SCALE GENOMIC DNA]</scope>
    <source>
        <strain evidence="7 8">CQMa 102</strain>
    </source>
</reference>
<evidence type="ECO:0000313" key="8">
    <source>
        <dbReference type="Proteomes" id="UP000002499"/>
    </source>
</evidence>
<dbReference type="FunFam" id="3.30.310.10:FF:000002">
    <property type="entry name" value="TATA-box-binding protein 2"/>
    <property type="match status" value="1"/>
</dbReference>
<comment type="subcellular location">
    <subcellularLocation>
        <location evidence="1">Nucleus</location>
    </subcellularLocation>
</comment>
<comment type="similarity">
    <text evidence="2">Belongs to the TBP family.</text>
</comment>
<dbReference type="eggNOG" id="KOG3302">
    <property type="taxonomic scope" value="Eukaryota"/>
</dbReference>
<feature type="region of interest" description="Disordered" evidence="6">
    <location>
        <begin position="20"/>
        <end position="74"/>
    </location>
</feature>
<dbReference type="InterPro" id="IPR000814">
    <property type="entry name" value="TBP"/>
</dbReference>
<dbReference type="InterPro" id="IPR033710">
    <property type="entry name" value="TBP_eukaryotic"/>
</dbReference>
<evidence type="ECO:0000256" key="2">
    <source>
        <dbReference type="ARBA" id="ARBA00005560"/>
    </source>
</evidence>
<keyword evidence="4" id="KW-0804">Transcription</keyword>
<evidence type="ECO:0000256" key="6">
    <source>
        <dbReference type="SAM" id="MobiDB-lite"/>
    </source>
</evidence>
<dbReference type="AlphaFoldDB" id="E9E0T2"/>
<dbReference type="InterPro" id="IPR012295">
    <property type="entry name" value="TBP_dom_sf"/>
</dbReference>
<dbReference type="HOGENOM" id="CLU_060161_1_0_1"/>
<keyword evidence="8" id="KW-1185">Reference proteome</keyword>
<proteinExistence type="inferred from homology"/>
<dbReference type="EMBL" id="GL698490">
    <property type="protein sequence ID" value="EFY90486.1"/>
    <property type="molecule type" value="Genomic_DNA"/>
</dbReference>
<dbReference type="PRINTS" id="PR00686">
    <property type="entry name" value="TIFACTORIID"/>
</dbReference>
<evidence type="ECO:0000256" key="1">
    <source>
        <dbReference type="ARBA" id="ARBA00004123"/>
    </source>
</evidence>
<dbReference type="Gene3D" id="3.30.310.10">
    <property type="entry name" value="TATA-Binding Protein"/>
    <property type="match status" value="2"/>
</dbReference>
<dbReference type="FunFam" id="3.30.310.10:FF:000001">
    <property type="entry name" value="TATA-box-binding protein 2"/>
    <property type="match status" value="1"/>
</dbReference>
<name>E9E0T2_METAQ</name>
<evidence type="ECO:0000256" key="4">
    <source>
        <dbReference type="ARBA" id="ARBA00023163"/>
    </source>
</evidence>
<gene>
    <name evidence="7" type="ORF">MAC_03480</name>
</gene>
<dbReference type="GO" id="GO:0005667">
    <property type="term" value="C:transcription regulator complex"/>
    <property type="evidence" value="ECO:0007669"/>
    <property type="project" value="UniProtKB-ARBA"/>
</dbReference>
<accession>E9E0T2</accession>
<dbReference type="Proteomes" id="UP000002499">
    <property type="component" value="Unassembled WGS sequence"/>
</dbReference>
<dbReference type="OMA" id="NCEYEPE"/>
<dbReference type="PANTHER" id="PTHR10126">
    <property type="entry name" value="TATA-BOX BINDING PROTEIN"/>
    <property type="match status" value="1"/>
</dbReference>
<dbReference type="PROSITE" id="PS00351">
    <property type="entry name" value="TFIID"/>
    <property type="match status" value="1"/>
</dbReference>
<dbReference type="STRING" id="655827.E9E0T2"/>
<feature type="compositionally biased region" description="Low complexity" evidence="6">
    <location>
        <begin position="46"/>
        <end position="70"/>
    </location>
</feature>
<evidence type="ECO:0000313" key="7">
    <source>
        <dbReference type="EMBL" id="EFY90486.1"/>
    </source>
</evidence>
<dbReference type="HAMAP" id="MF_00408">
    <property type="entry name" value="TATA_bind_prot_arch"/>
    <property type="match status" value="1"/>
</dbReference>
<evidence type="ECO:0000256" key="5">
    <source>
        <dbReference type="ARBA" id="ARBA00023242"/>
    </source>
</evidence>
<dbReference type="GO" id="GO:0006367">
    <property type="term" value="P:transcription initiation at RNA polymerase II promoter"/>
    <property type="evidence" value="ECO:0007669"/>
    <property type="project" value="UniProtKB-ARBA"/>
</dbReference>